<evidence type="ECO:0000313" key="8">
    <source>
        <dbReference type="EMBL" id="QBD79634.1"/>
    </source>
</evidence>
<dbReference type="HAMAP" id="MF_01224_B">
    <property type="entry name" value="MoaC_B"/>
    <property type="match status" value="1"/>
</dbReference>
<evidence type="ECO:0000256" key="4">
    <source>
        <dbReference type="ARBA" id="ARBA00023150"/>
    </source>
</evidence>
<dbReference type="Proteomes" id="UP000290365">
    <property type="component" value="Chromosome"/>
</dbReference>
<dbReference type="Pfam" id="PF01967">
    <property type="entry name" value="MoaC"/>
    <property type="match status" value="1"/>
</dbReference>
<dbReference type="InterPro" id="IPR036522">
    <property type="entry name" value="MoaC_sf"/>
</dbReference>
<sequence length="176" mass="19085">MTEHSQSNQQIEDNKPVQLTHLDESGNIHMVDVTQRPETAREAIAKARVRMSPETVRLIENNQVSKGSVLEVAKIAGIMAAKQTPQLIPLCHPLPMTHIDLRFSLDSSAGLISIEGRTRTTYKTGVDVEALTAVTVAALTIYDMCKGVDTTITLEQAYVAQKSGGKSGTVAFQPTL</sequence>
<dbReference type="EC" id="4.6.1.17" evidence="3 6"/>
<dbReference type="RefSeq" id="WP_129890700.1">
    <property type="nucleotide sequence ID" value="NZ_CP035758.1"/>
</dbReference>
<evidence type="ECO:0000256" key="2">
    <source>
        <dbReference type="ARBA" id="ARBA00005046"/>
    </source>
</evidence>
<dbReference type="InterPro" id="IPR002820">
    <property type="entry name" value="Mopterin_CF_biosynth-C_dom"/>
</dbReference>
<dbReference type="OrthoDB" id="9794429at2"/>
<dbReference type="CDD" id="cd01420">
    <property type="entry name" value="MoaC_PE"/>
    <property type="match status" value="1"/>
</dbReference>
<keyword evidence="5 6" id="KW-0456">Lyase</keyword>
<evidence type="ECO:0000256" key="3">
    <source>
        <dbReference type="ARBA" id="ARBA00012575"/>
    </source>
</evidence>
<dbReference type="SUPFAM" id="SSF55040">
    <property type="entry name" value="Molybdenum cofactor biosynthesis protein C, MoaC"/>
    <property type="match status" value="1"/>
</dbReference>
<comment type="caution">
    <text evidence="6">Lacks conserved residue(s) required for the propagation of feature annotation.</text>
</comment>
<dbReference type="AlphaFoldDB" id="A0A4P6JVR9"/>
<evidence type="ECO:0000256" key="6">
    <source>
        <dbReference type="HAMAP-Rule" id="MF_01224"/>
    </source>
</evidence>
<dbReference type="KEGG" id="kbs:EPA93_28125"/>
<comment type="function">
    <text evidence="6">Catalyzes the conversion of (8S)-3',8-cyclo-7,8-dihydroguanosine 5'-triphosphate to cyclic pyranopterin monophosphate (cPMP).</text>
</comment>
<proteinExistence type="inferred from homology"/>
<dbReference type="InterPro" id="IPR050105">
    <property type="entry name" value="MoCo_biosynth_MoaA/MoaC"/>
</dbReference>
<feature type="active site" evidence="6">
    <location>
        <position position="143"/>
    </location>
</feature>
<comment type="subunit">
    <text evidence="6">Homohexamer; trimer of dimers.</text>
</comment>
<dbReference type="UniPathway" id="UPA00344"/>
<reference evidence="8 9" key="1">
    <citation type="submission" date="2019-01" db="EMBL/GenBank/DDBJ databases">
        <title>Ktedonosporobacter rubrisoli SCAWS-G2.</title>
        <authorList>
            <person name="Huang Y."/>
            <person name="Yan B."/>
        </authorList>
    </citation>
    <scope>NUCLEOTIDE SEQUENCE [LARGE SCALE GENOMIC DNA]</scope>
    <source>
        <strain evidence="8 9">SCAWS-G2</strain>
    </source>
</reference>
<gene>
    <name evidence="6 8" type="primary">moaC</name>
    <name evidence="8" type="ORF">EPA93_28125</name>
</gene>
<comment type="similarity">
    <text evidence="6">Belongs to the MoaC family.</text>
</comment>
<accession>A0A4P6JVR9</accession>
<comment type="pathway">
    <text evidence="2 6">Cofactor biosynthesis; molybdopterin biosynthesis.</text>
</comment>
<evidence type="ECO:0000259" key="7">
    <source>
        <dbReference type="Pfam" id="PF01967"/>
    </source>
</evidence>
<organism evidence="8 9">
    <name type="scientific">Ktedonosporobacter rubrisoli</name>
    <dbReference type="NCBI Taxonomy" id="2509675"/>
    <lineage>
        <taxon>Bacteria</taxon>
        <taxon>Bacillati</taxon>
        <taxon>Chloroflexota</taxon>
        <taxon>Ktedonobacteria</taxon>
        <taxon>Ktedonobacterales</taxon>
        <taxon>Ktedonosporobacteraceae</taxon>
        <taxon>Ktedonosporobacter</taxon>
    </lineage>
</organism>
<evidence type="ECO:0000256" key="5">
    <source>
        <dbReference type="ARBA" id="ARBA00023239"/>
    </source>
</evidence>
<dbReference type="EMBL" id="CP035758">
    <property type="protein sequence ID" value="QBD79634.1"/>
    <property type="molecule type" value="Genomic_DNA"/>
</dbReference>
<dbReference type="NCBIfam" id="NF006870">
    <property type="entry name" value="PRK09364.1"/>
    <property type="match status" value="1"/>
</dbReference>
<dbReference type="GO" id="GO:0006777">
    <property type="term" value="P:Mo-molybdopterin cofactor biosynthetic process"/>
    <property type="evidence" value="ECO:0007669"/>
    <property type="project" value="UniProtKB-UniRule"/>
</dbReference>
<dbReference type="GO" id="GO:0061799">
    <property type="term" value="F:cyclic pyranopterin monophosphate synthase activity"/>
    <property type="evidence" value="ECO:0007669"/>
    <property type="project" value="UniProtKB-UniRule"/>
</dbReference>
<evidence type="ECO:0000313" key="9">
    <source>
        <dbReference type="Proteomes" id="UP000290365"/>
    </source>
</evidence>
<keyword evidence="4 6" id="KW-0501">Molybdenum cofactor biosynthesis</keyword>
<comment type="catalytic activity">
    <reaction evidence="1 6">
        <text>(8S)-3',8-cyclo-7,8-dihydroguanosine 5'-triphosphate = cyclic pyranopterin phosphate + diphosphate</text>
        <dbReference type="Rhea" id="RHEA:49580"/>
        <dbReference type="ChEBI" id="CHEBI:33019"/>
        <dbReference type="ChEBI" id="CHEBI:59648"/>
        <dbReference type="ChEBI" id="CHEBI:131766"/>
        <dbReference type="EC" id="4.6.1.17"/>
    </reaction>
</comment>
<feature type="domain" description="Molybdopterin cofactor biosynthesis C (MoaC)" evidence="7">
    <location>
        <begin position="30"/>
        <end position="165"/>
    </location>
</feature>
<evidence type="ECO:0000256" key="1">
    <source>
        <dbReference type="ARBA" id="ARBA00001637"/>
    </source>
</evidence>
<dbReference type="InterPro" id="IPR047594">
    <property type="entry name" value="MoaC_bact/euk"/>
</dbReference>
<dbReference type="Gene3D" id="3.30.70.640">
    <property type="entry name" value="Molybdopterin cofactor biosynthesis C (MoaC) domain"/>
    <property type="match status" value="1"/>
</dbReference>
<dbReference type="PANTHER" id="PTHR22960">
    <property type="entry name" value="MOLYBDOPTERIN COFACTOR SYNTHESIS PROTEIN A"/>
    <property type="match status" value="1"/>
</dbReference>
<dbReference type="InterPro" id="IPR023045">
    <property type="entry name" value="MoaC"/>
</dbReference>
<name>A0A4P6JVR9_KTERU</name>
<feature type="binding site" evidence="6">
    <location>
        <begin position="90"/>
        <end position="92"/>
    </location>
    <ligand>
        <name>substrate</name>
    </ligand>
</feature>
<protein>
    <recommendedName>
        <fullName evidence="3 6">Cyclic pyranopterin monophosphate synthase</fullName>
        <ecNumber evidence="3 6">4.6.1.17</ecNumber>
    </recommendedName>
    <alternativeName>
        <fullName evidence="6">Molybdenum cofactor biosynthesis protein C</fullName>
    </alternativeName>
</protein>
<keyword evidence="9" id="KW-1185">Reference proteome</keyword>
<dbReference type="NCBIfam" id="TIGR00581">
    <property type="entry name" value="moaC"/>
    <property type="match status" value="1"/>
</dbReference>